<dbReference type="SUPFAM" id="SSF48403">
    <property type="entry name" value="Ankyrin repeat"/>
    <property type="match status" value="1"/>
</dbReference>
<evidence type="ECO:0000256" key="1">
    <source>
        <dbReference type="ARBA" id="ARBA00022737"/>
    </source>
</evidence>
<keyword evidence="1" id="KW-0677">Repeat</keyword>
<dbReference type="PROSITE" id="PS50297">
    <property type="entry name" value="ANK_REP_REGION"/>
    <property type="match status" value="3"/>
</dbReference>
<evidence type="ECO:0000313" key="4">
    <source>
        <dbReference type="EMBL" id="ARF02846.1"/>
    </source>
</evidence>
<reference evidence="4 5" key="1">
    <citation type="journal article" date="2017" name="BMC Genomics">
        <title>Genomic characterization of two novel pathogenic avipoxviruses isolated from pacific shearwaters (Ardenna spp.).</title>
        <authorList>
            <person name="Sarker S."/>
            <person name="Das S."/>
            <person name="Lavers J.L."/>
            <person name="Hutton I."/>
            <person name="Helbig K."/>
            <person name="Imbery J."/>
            <person name="Upton C."/>
            <person name="Raidal S.R."/>
        </authorList>
    </citation>
    <scope>NUCLEOTIDE SEQUENCE [LARGE SCALE GENOMIC DNA]</scope>
    <source>
        <strain evidence="4 5">SWPV-1</strain>
    </source>
</reference>
<dbReference type="Pfam" id="PF12796">
    <property type="entry name" value="Ank_2"/>
    <property type="match status" value="1"/>
</dbReference>
<gene>
    <name evidence="4" type="primary">SWPV1-287</name>
</gene>
<protein>
    <submittedName>
        <fullName evidence="4">SWPV1-287</fullName>
    </submittedName>
</protein>
<dbReference type="PROSITE" id="PS50088">
    <property type="entry name" value="ANK_REPEAT"/>
    <property type="match status" value="3"/>
</dbReference>
<evidence type="ECO:0000256" key="2">
    <source>
        <dbReference type="ARBA" id="ARBA00023043"/>
    </source>
</evidence>
<dbReference type="PANTHER" id="PTHR24126">
    <property type="entry name" value="ANKYRIN REPEAT, PH AND SEC7 DOMAIN CONTAINING PROTEIN SECG-RELATED"/>
    <property type="match status" value="1"/>
</dbReference>
<evidence type="ECO:0000256" key="3">
    <source>
        <dbReference type="PROSITE-ProRule" id="PRU00023"/>
    </source>
</evidence>
<dbReference type="SMART" id="SM00248">
    <property type="entry name" value="ANK"/>
    <property type="match status" value="6"/>
</dbReference>
<organism evidence="4 5">
    <name type="scientific">Shearwaterpox virus</name>
    <dbReference type="NCBI Taxonomy" id="1974596"/>
    <lineage>
        <taxon>Viruses</taxon>
        <taxon>Varidnaviria</taxon>
        <taxon>Bamfordvirae</taxon>
        <taxon>Nucleocytoviricota</taxon>
        <taxon>Pokkesviricetes</taxon>
        <taxon>Chitovirales</taxon>
        <taxon>Poxviridae</taxon>
        <taxon>Chordopoxvirinae</taxon>
        <taxon>Avipoxvirus</taxon>
        <taxon>Avipoxvirus canarypox</taxon>
        <taxon>Canarypox virus</taxon>
    </lineage>
</organism>
<name>A0A1V0S889_CNPV</name>
<evidence type="ECO:0000313" key="5">
    <source>
        <dbReference type="Proteomes" id="UP000315116"/>
    </source>
</evidence>
<dbReference type="InterPro" id="IPR036770">
    <property type="entry name" value="Ankyrin_rpt-contain_sf"/>
</dbReference>
<sequence>MNKLTVMKSIILNDNTLLKNTLKSRLVDPNFLLNGKTPIAMAVNLKNTESVKLLMRHNCYPDNMNPPLHLAVKKGDLNEVQSLIDRGEYINNVLYENGYTPLNLAVASGFTQIVRLLLENGADPDICDTNLITPLHMAIRKKYKEIMNLLLIFNADPNLEDCYRCTPLIHTCVGGDYDACNSLISYGADVNFITSAGDTALRSSIDNNKAHIVRLLLDKEANCNILFECNFELCSIMEIVNRSEEITKSISAIIAAIVLSKYKDLDHISKVGKDKNLTAINNFWKFKYTASRCETELNILSQIMINGYSLLDIYNEKLWHLVQGNASVILYDRVLRIDKDICFYNYILENMVSMASKSK</sequence>
<dbReference type="EMBL" id="KX857216">
    <property type="protein sequence ID" value="ARF02846.1"/>
    <property type="molecule type" value="Genomic_DNA"/>
</dbReference>
<dbReference type="PANTHER" id="PTHR24126:SF14">
    <property type="entry name" value="ANK_REP_REGION DOMAIN-CONTAINING PROTEIN"/>
    <property type="match status" value="1"/>
</dbReference>
<dbReference type="Proteomes" id="UP000315116">
    <property type="component" value="Segment"/>
</dbReference>
<feature type="repeat" description="ANK" evidence="3">
    <location>
        <begin position="97"/>
        <end position="129"/>
    </location>
</feature>
<dbReference type="Pfam" id="PF00023">
    <property type="entry name" value="Ank"/>
    <property type="match status" value="1"/>
</dbReference>
<dbReference type="InterPro" id="IPR002110">
    <property type="entry name" value="Ankyrin_rpt"/>
</dbReference>
<feature type="repeat" description="ANK" evidence="3">
    <location>
        <begin position="63"/>
        <end position="91"/>
    </location>
</feature>
<dbReference type="Gene3D" id="1.25.40.20">
    <property type="entry name" value="Ankyrin repeat-containing domain"/>
    <property type="match status" value="1"/>
</dbReference>
<feature type="repeat" description="ANK" evidence="3">
    <location>
        <begin position="130"/>
        <end position="162"/>
    </location>
</feature>
<proteinExistence type="predicted"/>
<accession>A0A1V0S889</accession>
<keyword evidence="2 3" id="KW-0040">ANK repeat</keyword>